<keyword evidence="4" id="KW-1185">Reference proteome</keyword>
<dbReference type="EMBL" id="QJTF01000008">
    <property type="protein sequence ID" value="PYE88137.1"/>
    <property type="molecule type" value="Genomic_DNA"/>
</dbReference>
<evidence type="ECO:0000256" key="2">
    <source>
        <dbReference type="SAM" id="SignalP"/>
    </source>
</evidence>
<feature type="chain" id="PRO_5016305159" evidence="2">
    <location>
        <begin position="22"/>
        <end position="373"/>
    </location>
</feature>
<feature type="signal peptide" evidence="2">
    <location>
        <begin position="1"/>
        <end position="21"/>
    </location>
</feature>
<dbReference type="AlphaFoldDB" id="A0A318T0W6"/>
<reference evidence="3 4" key="1">
    <citation type="submission" date="2018-06" db="EMBL/GenBank/DDBJ databases">
        <title>Genomic Encyclopedia of Type Strains, Phase III (KMG-III): the genomes of soil and plant-associated and newly described type strains.</title>
        <authorList>
            <person name="Whitman W."/>
        </authorList>
    </citation>
    <scope>NUCLEOTIDE SEQUENCE [LARGE SCALE GENOMIC DNA]</scope>
    <source>
        <strain evidence="3 4">ORS 1419</strain>
    </source>
</reference>
<name>A0A318T0W6_9HYPH</name>
<evidence type="ECO:0000313" key="4">
    <source>
        <dbReference type="Proteomes" id="UP000247454"/>
    </source>
</evidence>
<evidence type="ECO:0000256" key="1">
    <source>
        <dbReference type="SAM" id="MobiDB-lite"/>
    </source>
</evidence>
<accession>A0A318T0W6</accession>
<dbReference type="OrthoDB" id="8452858at2"/>
<feature type="region of interest" description="Disordered" evidence="1">
    <location>
        <begin position="81"/>
        <end position="104"/>
    </location>
</feature>
<gene>
    <name evidence="3" type="ORF">C7477_1087</name>
</gene>
<feature type="compositionally biased region" description="Polar residues" evidence="1">
    <location>
        <begin position="26"/>
        <end position="39"/>
    </location>
</feature>
<sequence length="373" mass="40624">MRVKSIMLAGLVSVMSFPAISADPLASSQKPVNHSSQAKGQAAGANLSQEDWSVQMTDIHPPAAGCFQVSYPNTAWEEVPCGTAPSRHRKPPKHGKEVSRTPDVNARAGDLDDWILQAPGLISRATGSFPLVKGVTDEYDDVFGKNNYTLQLSTNTGHTNACGSYSNCYVWQQFAYDPAYYSGLPGGFPPGGLFIEYWMFGYDGECPFPWDQYDATTCVMDGDGAFLPAILPTELQNVKLSAYAGQNGLDGIKLEYKGTMYGFSKNADVLDISTIWNWSEFNVFGEGDASKAIFNPGSSLTVRQEAAYSNYKTAPPKCVRWGITAESNNLTLGQCTVVPYGVSSYSRPNINRYPYIEFTERAGVSAPCTKENC</sequence>
<dbReference type="Proteomes" id="UP000247454">
    <property type="component" value="Unassembled WGS sequence"/>
</dbReference>
<keyword evidence="2" id="KW-0732">Signal</keyword>
<organism evidence="3 4">
    <name type="scientific">Phyllobacterium leguminum</name>
    <dbReference type="NCBI Taxonomy" id="314237"/>
    <lineage>
        <taxon>Bacteria</taxon>
        <taxon>Pseudomonadati</taxon>
        <taxon>Pseudomonadota</taxon>
        <taxon>Alphaproteobacteria</taxon>
        <taxon>Hyphomicrobiales</taxon>
        <taxon>Phyllobacteriaceae</taxon>
        <taxon>Phyllobacterium</taxon>
    </lineage>
</organism>
<comment type="caution">
    <text evidence="3">The sequence shown here is derived from an EMBL/GenBank/DDBJ whole genome shotgun (WGS) entry which is preliminary data.</text>
</comment>
<proteinExistence type="predicted"/>
<protein>
    <submittedName>
        <fullName evidence="3">Uncharacterized protein</fullName>
    </submittedName>
</protein>
<evidence type="ECO:0000313" key="3">
    <source>
        <dbReference type="EMBL" id="PYE88137.1"/>
    </source>
</evidence>
<feature type="region of interest" description="Disordered" evidence="1">
    <location>
        <begin position="25"/>
        <end position="47"/>
    </location>
</feature>
<dbReference type="RefSeq" id="WP_110751042.1">
    <property type="nucleotide sequence ID" value="NZ_QJTF01000008.1"/>
</dbReference>